<dbReference type="AlphaFoldDB" id="A0AAV4Y3I6"/>
<gene>
    <name evidence="1" type="ORF">CEXT_38271</name>
</gene>
<reference evidence="1 2" key="1">
    <citation type="submission" date="2021-06" db="EMBL/GenBank/DDBJ databases">
        <title>Caerostris extrusa draft genome.</title>
        <authorList>
            <person name="Kono N."/>
            <person name="Arakawa K."/>
        </authorList>
    </citation>
    <scope>NUCLEOTIDE SEQUENCE [LARGE SCALE GENOMIC DNA]</scope>
</reference>
<name>A0AAV4Y3I6_CAEEX</name>
<evidence type="ECO:0000313" key="1">
    <source>
        <dbReference type="EMBL" id="GIZ00745.1"/>
    </source>
</evidence>
<comment type="caution">
    <text evidence="1">The sequence shown here is derived from an EMBL/GenBank/DDBJ whole genome shotgun (WGS) entry which is preliminary data.</text>
</comment>
<dbReference type="EMBL" id="BPLR01001200">
    <property type="protein sequence ID" value="GIZ00745.1"/>
    <property type="molecule type" value="Genomic_DNA"/>
</dbReference>
<organism evidence="1 2">
    <name type="scientific">Caerostris extrusa</name>
    <name type="common">Bark spider</name>
    <name type="synonym">Caerostris bankana</name>
    <dbReference type="NCBI Taxonomy" id="172846"/>
    <lineage>
        <taxon>Eukaryota</taxon>
        <taxon>Metazoa</taxon>
        <taxon>Ecdysozoa</taxon>
        <taxon>Arthropoda</taxon>
        <taxon>Chelicerata</taxon>
        <taxon>Arachnida</taxon>
        <taxon>Araneae</taxon>
        <taxon>Araneomorphae</taxon>
        <taxon>Entelegynae</taxon>
        <taxon>Araneoidea</taxon>
        <taxon>Araneidae</taxon>
        <taxon>Caerostris</taxon>
    </lineage>
</organism>
<accession>A0AAV4Y3I6</accession>
<proteinExistence type="predicted"/>
<sequence length="92" mass="9881">MPAARCDCSGIADTEARTKFKPLKEQVELANFGGVNPWDVVVVCQGYFHSSEVCRLPTRCVRCAGPHKAEKCDLPSDQAPTCTNCGGDHAAN</sequence>
<dbReference type="Proteomes" id="UP001054945">
    <property type="component" value="Unassembled WGS sequence"/>
</dbReference>
<evidence type="ECO:0000313" key="2">
    <source>
        <dbReference type="Proteomes" id="UP001054945"/>
    </source>
</evidence>
<protein>
    <submittedName>
        <fullName evidence="1">Uncharacterized protein</fullName>
    </submittedName>
</protein>
<keyword evidence="2" id="KW-1185">Reference proteome</keyword>